<dbReference type="CDD" id="cd06533">
    <property type="entry name" value="Glyco_transf_WecG_TagA"/>
    <property type="match status" value="1"/>
</dbReference>
<dbReference type="PANTHER" id="PTHR34136:SF1">
    <property type="entry name" value="UDP-N-ACETYL-D-MANNOSAMINURONIC ACID TRANSFERASE"/>
    <property type="match status" value="1"/>
</dbReference>
<evidence type="ECO:0000313" key="4">
    <source>
        <dbReference type="Proteomes" id="UP000316316"/>
    </source>
</evidence>
<dbReference type="GO" id="GO:0016758">
    <property type="term" value="F:hexosyltransferase activity"/>
    <property type="evidence" value="ECO:0007669"/>
    <property type="project" value="TreeGrafter"/>
</dbReference>
<evidence type="ECO:0000256" key="2">
    <source>
        <dbReference type="ARBA" id="ARBA00022679"/>
    </source>
</evidence>
<evidence type="ECO:0000313" key="3">
    <source>
        <dbReference type="EMBL" id="TRZ28813.1"/>
    </source>
</evidence>
<dbReference type="PANTHER" id="PTHR34136">
    <property type="match status" value="1"/>
</dbReference>
<protein>
    <submittedName>
        <fullName evidence="3">Glycosyltransferase</fullName>
    </submittedName>
</protein>
<dbReference type="Pfam" id="PF03808">
    <property type="entry name" value="Glyco_tran_WecG"/>
    <property type="match status" value="1"/>
</dbReference>
<sequence>MNKIELFDLLIDEGNLKETVDEMLARIQRDEVIEHVGVNSNKVVLSHRNAQIKKIIQQADMVSADGYSVVRACRWLKKKNIERVTGIDTMLELLKQAEERGLTVYFLGTKEVILNRLLEVLNQQYPKLQIVGAQHGYFKDEQTVVNKIAACQPQMLFIGMTSPYKEEFVSKYKNELNANLIMGVGGSFDVLAGEISRAPVWMQRNGLEWLHRFMKEPQRLYKRYIFENIYFVYLLVQEKFK</sequence>
<organism evidence="3 4">
    <name type="scientific">Enterococcus avium</name>
    <name type="common">Streptococcus avium</name>
    <dbReference type="NCBI Taxonomy" id="33945"/>
    <lineage>
        <taxon>Bacteria</taxon>
        <taxon>Bacillati</taxon>
        <taxon>Bacillota</taxon>
        <taxon>Bacilli</taxon>
        <taxon>Lactobacillales</taxon>
        <taxon>Enterococcaceae</taxon>
        <taxon>Enterococcus</taxon>
    </lineage>
</organism>
<reference evidence="3 4" key="1">
    <citation type="submission" date="2017-10" db="EMBL/GenBank/DDBJ databases">
        <title>FDA dAtabase for Regulatory Grade micrObial Sequences (FDA-ARGOS): Supporting development and validation of Infectious Disease Dx tests.</title>
        <authorList>
            <person name="Campos J."/>
            <person name="Goldberg B."/>
            <person name="Tallon L.J."/>
            <person name="Sadzewicz L."/>
            <person name="Sengamalay N."/>
            <person name="Ott S."/>
            <person name="Godinez A."/>
            <person name="Nagaraj S."/>
            <person name="Vyas G."/>
            <person name="Aluvathingal J."/>
            <person name="Nadendla S."/>
            <person name="Geyer C."/>
            <person name="Nandy P."/>
            <person name="Hobson J."/>
            <person name="Sichtig H."/>
        </authorList>
    </citation>
    <scope>NUCLEOTIDE SEQUENCE [LARGE SCALE GENOMIC DNA]</scope>
    <source>
        <strain evidence="3 4">FDAARGOS_185</strain>
    </source>
</reference>
<accession>A0A4P8KC18</accession>
<dbReference type="InterPro" id="IPR004629">
    <property type="entry name" value="WecG_TagA_CpsF"/>
</dbReference>
<proteinExistence type="predicted"/>
<comment type="caution">
    <text evidence="3">The sequence shown here is derived from an EMBL/GenBank/DDBJ whole genome shotgun (WGS) entry which is preliminary data.</text>
</comment>
<dbReference type="RefSeq" id="WP_016178733.1">
    <property type="nucleotide sequence ID" value="NZ_CAAKNX010000186.1"/>
</dbReference>
<evidence type="ECO:0000256" key="1">
    <source>
        <dbReference type="ARBA" id="ARBA00022676"/>
    </source>
</evidence>
<dbReference type="NCBIfam" id="TIGR00696">
    <property type="entry name" value="wecG_tagA_cpsF"/>
    <property type="match status" value="1"/>
</dbReference>
<dbReference type="Proteomes" id="UP000316316">
    <property type="component" value="Unassembled WGS sequence"/>
</dbReference>
<keyword evidence="1" id="KW-0328">Glycosyltransferase</keyword>
<keyword evidence="2 3" id="KW-0808">Transferase</keyword>
<dbReference type="EMBL" id="PDXQ01000002">
    <property type="protein sequence ID" value="TRZ28813.1"/>
    <property type="molecule type" value="Genomic_DNA"/>
</dbReference>
<gene>
    <name evidence="3" type="ORF">AUF17_19080</name>
</gene>
<name>A0A4P8KC18_ENTAV</name>
<dbReference type="AlphaFoldDB" id="A0A4P8KC18"/>